<evidence type="ECO:0000313" key="3">
    <source>
        <dbReference type="Proteomes" id="UP000017747"/>
    </source>
</evidence>
<proteinExistence type="predicted"/>
<dbReference type="InterPro" id="IPR013785">
    <property type="entry name" value="Aldolase_TIM"/>
</dbReference>
<dbReference type="Proteomes" id="UP000017747">
    <property type="component" value="Unassembled WGS sequence"/>
</dbReference>
<dbReference type="STRING" id="994573.T472_0216585"/>
<name>V7I2V6_9CLOT</name>
<dbReference type="PANTHER" id="PTHR10683">
    <property type="entry name" value="TRANSALDOLASE"/>
    <property type="match status" value="1"/>
</dbReference>
<dbReference type="AlphaFoldDB" id="V7I2V6"/>
<protein>
    <submittedName>
        <fullName evidence="2">Transaldolase</fullName>
        <ecNumber evidence="2">2.2.1.2</ecNumber>
    </submittedName>
</protein>
<comment type="caution">
    <text evidence="2">The sequence shown here is derived from an EMBL/GenBank/DDBJ whole genome shotgun (WGS) entry which is preliminary data.</text>
</comment>
<dbReference type="EMBL" id="AXUN02000208">
    <property type="protein sequence ID" value="ETA79529.1"/>
    <property type="molecule type" value="Genomic_DNA"/>
</dbReference>
<gene>
    <name evidence="2" type="ORF">T472_0216585</name>
</gene>
<accession>V7I2V6</accession>
<dbReference type="Pfam" id="PF00923">
    <property type="entry name" value="TAL_FSA"/>
    <property type="match status" value="1"/>
</dbReference>
<sequence length="222" mass="24410">MPVIKIKAGNDMRYLIDSANISEIESAIGMGVSGITANPSMYLKNKVSLHSFIGHFKDLSDKLLTAEVIGETAEEMLSQAEALAGIRPDIIIKVNFSREGMRLMRMLKERNIRTAATLIFNLNQATLAMEAGADFLFVFIGRNDENGHDGISVLQEICGVIRLNGYHTRVVAASIKNVYHLRQAALSGAHYAAINFDTLEKAIYSDLSVNGAKGFESDWKML</sequence>
<dbReference type="GO" id="GO:0004801">
    <property type="term" value="F:transaldolase activity"/>
    <property type="evidence" value="ECO:0007669"/>
    <property type="project" value="UniProtKB-EC"/>
</dbReference>
<keyword evidence="1" id="KW-0704">Schiff base</keyword>
<reference evidence="2 3" key="1">
    <citation type="journal article" date="2014" name="Genome Announc.">
        <title>Genome Sequence of Youngiibacter fragilis, the Type Strain of the Genus Youngiibacter.</title>
        <authorList>
            <person name="Wawrik C.B."/>
            <person name="Callaghan A.V."/>
            <person name="Stamps B.W."/>
            <person name="Wawrik B."/>
        </authorList>
    </citation>
    <scope>NUCLEOTIDE SEQUENCE [LARGE SCALE GENOMIC DNA]</scope>
    <source>
        <strain evidence="2 3">232.1</strain>
    </source>
</reference>
<dbReference type="eggNOG" id="COG0176">
    <property type="taxonomic scope" value="Bacteria"/>
</dbReference>
<dbReference type="Gene3D" id="3.20.20.70">
    <property type="entry name" value="Aldolase class I"/>
    <property type="match status" value="1"/>
</dbReference>
<dbReference type="GO" id="GO:0005975">
    <property type="term" value="P:carbohydrate metabolic process"/>
    <property type="evidence" value="ECO:0007669"/>
    <property type="project" value="InterPro"/>
</dbReference>
<dbReference type="SUPFAM" id="SSF51569">
    <property type="entry name" value="Aldolase"/>
    <property type="match status" value="1"/>
</dbReference>
<evidence type="ECO:0000313" key="2">
    <source>
        <dbReference type="EMBL" id="ETA79529.1"/>
    </source>
</evidence>
<keyword evidence="2" id="KW-0808">Transferase</keyword>
<keyword evidence="3" id="KW-1185">Reference proteome</keyword>
<dbReference type="InterPro" id="IPR001585">
    <property type="entry name" value="TAL/FSA"/>
</dbReference>
<dbReference type="EC" id="2.2.1.2" evidence="2"/>
<organism evidence="2 3">
    <name type="scientific">Youngiibacter fragilis 232.1</name>
    <dbReference type="NCBI Taxonomy" id="994573"/>
    <lineage>
        <taxon>Bacteria</taxon>
        <taxon>Bacillati</taxon>
        <taxon>Bacillota</taxon>
        <taxon>Clostridia</taxon>
        <taxon>Eubacteriales</taxon>
        <taxon>Clostridiaceae</taxon>
        <taxon>Youngiibacter</taxon>
    </lineage>
</organism>
<dbReference type="PANTHER" id="PTHR10683:SF36">
    <property type="entry name" value="TRANSALDOLASE"/>
    <property type="match status" value="1"/>
</dbReference>
<evidence type="ECO:0000256" key="1">
    <source>
        <dbReference type="ARBA" id="ARBA00023270"/>
    </source>
</evidence>